<evidence type="ECO:0000256" key="10">
    <source>
        <dbReference type="ARBA" id="ARBA00022801"/>
    </source>
</evidence>
<keyword evidence="8" id="KW-0812">Transmembrane</keyword>
<sequence length="895" mass="101153">MLRRLKPLLIISLLLAAIVPLTLFAYITLDRTEQIASTGITNELNEKSYLVAQHIEQGIQRHIDLTITLARYLDTHASDLQAQHFTPLYQSQAEEVYAAFQLNSQNELQPIYQASSASRKPQTLPLSALQPQIIALQKKRSLSQAPYFSQFVQLQGHAYQLVIAPFSNSPHELVILFDLTDVTQTLNAFSQRIKGSEGTFLINLEGEVITYSEHRMQSESLFEHLQGSQKALLNLINQQHYGHLEIGHDHGKSHIIAFAYPDLSRKQSEPWALIAFAPTQAILQPVSEMQQFYYRFGLLTLLLCSLFALLLARRMSRPLTQLTDQAKRFQVGDYHAHPPMLEIEEFGILRQALNQSGGVIQREQQDLLAQKIRAESADRAKSAFLATLSHEIRTPMNGVLGLAQLLLKTPLNESQTHHLVQLYDSGNHMMTLLNDILDFSKIEQGKMQLDPTHFLFHDIIGSVESTYHSLCKEKGIELLIDNQISPQQWFLADKARIRQILFNLLNNAVKFTNEGRIDVHIGHSNNDPQQIEIRVKDTGIGIAPERIKQIFEPFTQAEVSTTRQFGGSGLGLAIVRQLCQMMQGDIDVESILGIGTQFRVTLRVDKGQAQQKRDANSHSKLDCRGLKVLIVEDNKLNTMIIDAFLKQRGFETSCVEDGQQALDMLAIQDFDLILMDNHMPIMDGKVATRRIRQLEAPQKSDVVILACTADAFEETKNAMLEAGVDHVLTKPLDERKLDDALAMFRHRLNRLERIESTPTAPQGKNMNSTEQATKDLTQQAHEVPPLDFDQLMDRFDQDEEIINACLAIFIEESELMVKQLKQAQQCEDLGDIALICHSFKGSAANLAAEPVRALSEALERSAKAKRMPSEDDFERYYQAIEQLCQFALQRCQIES</sequence>
<keyword evidence="22" id="KW-1185">Reference proteome</keyword>
<dbReference type="GO" id="GO:0004673">
    <property type="term" value="F:protein histidine kinase activity"/>
    <property type="evidence" value="ECO:0007669"/>
    <property type="project" value="UniProtKB-EC"/>
</dbReference>
<keyword evidence="5" id="KW-0997">Cell inner membrane</keyword>
<evidence type="ECO:0000256" key="13">
    <source>
        <dbReference type="ARBA" id="ARBA00023012"/>
    </source>
</evidence>
<dbReference type="Gene3D" id="6.10.340.10">
    <property type="match status" value="1"/>
</dbReference>
<dbReference type="SUPFAM" id="SSF47226">
    <property type="entry name" value="Histidine-containing phosphotransfer domain, HPT domain"/>
    <property type="match status" value="1"/>
</dbReference>
<evidence type="ECO:0000256" key="7">
    <source>
        <dbReference type="ARBA" id="ARBA00022679"/>
    </source>
</evidence>
<evidence type="ECO:0000256" key="3">
    <source>
        <dbReference type="ARBA" id="ARBA00012438"/>
    </source>
</evidence>
<dbReference type="Gene3D" id="3.30.565.10">
    <property type="entry name" value="Histidine kinase-like ATPase, C-terminal domain"/>
    <property type="match status" value="1"/>
</dbReference>
<evidence type="ECO:0000256" key="14">
    <source>
        <dbReference type="ARBA" id="ARBA00023136"/>
    </source>
</evidence>
<evidence type="ECO:0000313" key="22">
    <source>
        <dbReference type="Proteomes" id="UP000838672"/>
    </source>
</evidence>
<dbReference type="InterPro" id="IPR005467">
    <property type="entry name" value="His_kinase_dom"/>
</dbReference>
<evidence type="ECO:0000256" key="12">
    <source>
        <dbReference type="ARBA" id="ARBA00022989"/>
    </source>
</evidence>
<dbReference type="SUPFAM" id="SSF55874">
    <property type="entry name" value="ATPase domain of HSP90 chaperone/DNA topoisomerase II/histidine kinase"/>
    <property type="match status" value="1"/>
</dbReference>
<dbReference type="InterPro" id="IPR003660">
    <property type="entry name" value="HAMP_dom"/>
</dbReference>
<evidence type="ECO:0000259" key="18">
    <source>
        <dbReference type="PROSITE" id="PS50110"/>
    </source>
</evidence>
<dbReference type="InterPro" id="IPR004358">
    <property type="entry name" value="Sig_transdc_His_kin-like_C"/>
</dbReference>
<feature type="modified residue" description="Phosphohistidine" evidence="15">
    <location>
        <position position="837"/>
    </location>
</feature>
<dbReference type="PRINTS" id="PR00344">
    <property type="entry name" value="BCTRLSENSOR"/>
</dbReference>
<keyword evidence="11" id="KW-0067">ATP-binding</keyword>
<dbReference type="InterPro" id="IPR036890">
    <property type="entry name" value="HATPase_C_sf"/>
</dbReference>
<dbReference type="Pfam" id="PF02518">
    <property type="entry name" value="HATPase_c"/>
    <property type="match status" value="1"/>
</dbReference>
<dbReference type="Gene3D" id="1.10.287.130">
    <property type="match status" value="1"/>
</dbReference>
<keyword evidence="10" id="KW-0378">Hydrolase</keyword>
<dbReference type="Pfam" id="PF00672">
    <property type="entry name" value="HAMP"/>
    <property type="match status" value="1"/>
</dbReference>
<dbReference type="SMART" id="SM00388">
    <property type="entry name" value="HisKA"/>
    <property type="match status" value="1"/>
</dbReference>
<keyword evidence="12" id="KW-1133">Transmembrane helix</keyword>
<dbReference type="InterPro" id="IPR003594">
    <property type="entry name" value="HATPase_dom"/>
</dbReference>
<dbReference type="CDD" id="cd16922">
    <property type="entry name" value="HATPase_EvgS-ArcB-TorS-like"/>
    <property type="match status" value="1"/>
</dbReference>
<keyword evidence="9 21" id="KW-0418">Kinase</keyword>
<dbReference type="Pfam" id="PF00512">
    <property type="entry name" value="HisKA"/>
    <property type="match status" value="1"/>
</dbReference>
<dbReference type="Gene3D" id="1.20.120.160">
    <property type="entry name" value="HPT domain"/>
    <property type="match status" value="1"/>
</dbReference>
<proteinExistence type="predicted"/>
<evidence type="ECO:0000256" key="11">
    <source>
        <dbReference type="ARBA" id="ARBA00022840"/>
    </source>
</evidence>
<dbReference type="CDD" id="cd17546">
    <property type="entry name" value="REC_hyHK_CKI1_RcsC-like"/>
    <property type="match status" value="1"/>
</dbReference>
<dbReference type="PANTHER" id="PTHR43047">
    <property type="entry name" value="TWO-COMPONENT HISTIDINE PROTEIN KINASE"/>
    <property type="match status" value="1"/>
</dbReference>
<dbReference type="EC" id="2.7.13.3" evidence="3"/>
<evidence type="ECO:0000256" key="15">
    <source>
        <dbReference type="PROSITE-ProRule" id="PRU00110"/>
    </source>
</evidence>
<evidence type="ECO:0000259" key="19">
    <source>
        <dbReference type="PROSITE" id="PS50885"/>
    </source>
</evidence>
<evidence type="ECO:0000259" key="17">
    <source>
        <dbReference type="PROSITE" id="PS50109"/>
    </source>
</evidence>
<comment type="caution">
    <text evidence="21">The sequence shown here is derived from an EMBL/GenBank/DDBJ whole genome shotgun (WGS) entry which is preliminary data.</text>
</comment>
<dbReference type="InterPro" id="IPR036641">
    <property type="entry name" value="HPT_dom_sf"/>
</dbReference>
<dbReference type="RefSeq" id="WP_237468043.1">
    <property type="nucleotide sequence ID" value="NZ_CAKLDI010000002.1"/>
</dbReference>
<dbReference type="InterPro" id="IPR036097">
    <property type="entry name" value="HisK_dim/P_sf"/>
</dbReference>
<dbReference type="SUPFAM" id="SSF47384">
    <property type="entry name" value="Homodimeric domain of signal transducing histidine kinase"/>
    <property type="match status" value="1"/>
</dbReference>
<evidence type="ECO:0000256" key="6">
    <source>
        <dbReference type="ARBA" id="ARBA00022553"/>
    </source>
</evidence>
<comment type="catalytic activity">
    <reaction evidence="1">
        <text>ATP + protein L-histidine = ADP + protein N-phospho-L-histidine.</text>
        <dbReference type="EC" id="2.7.13.3"/>
    </reaction>
</comment>
<evidence type="ECO:0000259" key="20">
    <source>
        <dbReference type="PROSITE" id="PS50894"/>
    </source>
</evidence>
<feature type="domain" description="HPt" evidence="20">
    <location>
        <begin position="798"/>
        <end position="895"/>
    </location>
</feature>
<accession>A0ABM8ZX24</accession>
<dbReference type="InterPro" id="IPR003661">
    <property type="entry name" value="HisK_dim/P_dom"/>
</dbReference>
<dbReference type="Proteomes" id="UP000838672">
    <property type="component" value="Unassembled WGS sequence"/>
</dbReference>
<dbReference type="SMART" id="SM00448">
    <property type="entry name" value="REC"/>
    <property type="match status" value="1"/>
</dbReference>
<gene>
    <name evidence="21" type="primary">rcsC_7</name>
    <name evidence="21" type="ORF">VST7929_02845</name>
</gene>
<feature type="domain" description="Response regulatory" evidence="18">
    <location>
        <begin position="627"/>
        <end position="745"/>
    </location>
</feature>
<feature type="domain" description="Histidine kinase" evidence="17">
    <location>
        <begin position="387"/>
        <end position="606"/>
    </location>
</feature>
<dbReference type="EMBL" id="CAKLDI010000002">
    <property type="protein sequence ID" value="CAH0535184.1"/>
    <property type="molecule type" value="Genomic_DNA"/>
</dbReference>
<feature type="domain" description="HAMP" evidence="19">
    <location>
        <begin position="313"/>
        <end position="365"/>
    </location>
</feature>
<dbReference type="Gene3D" id="3.40.50.2300">
    <property type="match status" value="1"/>
</dbReference>
<evidence type="ECO:0000256" key="2">
    <source>
        <dbReference type="ARBA" id="ARBA00004429"/>
    </source>
</evidence>
<evidence type="ECO:0000256" key="9">
    <source>
        <dbReference type="ARBA" id="ARBA00022777"/>
    </source>
</evidence>
<dbReference type="PROSITE" id="PS50109">
    <property type="entry name" value="HIS_KIN"/>
    <property type="match status" value="1"/>
</dbReference>
<dbReference type="SMART" id="SM00304">
    <property type="entry name" value="HAMP"/>
    <property type="match status" value="1"/>
</dbReference>
<evidence type="ECO:0000256" key="1">
    <source>
        <dbReference type="ARBA" id="ARBA00000085"/>
    </source>
</evidence>
<keyword evidence="7 21" id="KW-0808">Transferase</keyword>
<dbReference type="InterPro" id="IPR008207">
    <property type="entry name" value="Sig_transdc_His_kin_Hpt_dom"/>
</dbReference>
<dbReference type="InterPro" id="IPR011006">
    <property type="entry name" value="CheY-like_superfamily"/>
</dbReference>
<dbReference type="CDD" id="cd00082">
    <property type="entry name" value="HisKA"/>
    <property type="match status" value="1"/>
</dbReference>
<reference evidence="21" key="1">
    <citation type="submission" date="2021-11" db="EMBL/GenBank/DDBJ databases">
        <authorList>
            <person name="Rodrigo-Torres L."/>
            <person name="Arahal R. D."/>
            <person name="Lucena T."/>
        </authorList>
    </citation>
    <scope>NUCLEOTIDE SEQUENCE</scope>
    <source>
        <strain evidence="21">CECT 7929</strain>
    </source>
</reference>
<comment type="subcellular location">
    <subcellularLocation>
        <location evidence="2">Cell inner membrane</location>
        <topology evidence="2">Multi-pass membrane protein</topology>
    </subcellularLocation>
</comment>
<protein>
    <recommendedName>
        <fullName evidence="3">histidine kinase</fullName>
        <ecNumber evidence="3">2.7.13.3</ecNumber>
    </recommendedName>
</protein>
<organism evidence="21 22">
    <name type="scientific">Vibrio stylophorae</name>
    <dbReference type="NCBI Taxonomy" id="659351"/>
    <lineage>
        <taxon>Bacteria</taxon>
        <taxon>Pseudomonadati</taxon>
        <taxon>Pseudomonadota</taxon>
        <taxon>Gammaproteobacteria</taxon>
        <taxon>Vibrionales</taxon>
        <taxon>Vibrionaceae</taxon>
        <taxon>Vibrio</taxon>
    </lineage>
</organism>
<dbReference type="PROSITE" id="PS50110">
    <property type="entry name" value="RESPONSE_REGULATORY"/>
    <property type="match status" value="1"/>
</dbReference>
<dbReference type="PANTHER" id="PTHR43047:SF78">
    <property type="entry name" value="SENSORY_REGULATORY PROTEIN RPFC"/>
    <property type="match status" value="1"/>
</dbReference>
<evidence type="ECO:0000256" key="16">
    <source>
        <dbReference type="PROSITE-ProRule" id="PRU00169"/>
    </source>
</evidence>
<keyword evidence="4" id="KW-1003">Cell membrane</keyword>
<keyword evidence="13" id="KW-0902">Two-component regulatory system</keyword>
<dbReference type="Pfam" id="PF00072">
    <property type="entry name" value="Response_reg"/>
    <property type="match status" value="1"/>
</dbReference>
<evidence type="ECO:0000256" key="5">
    <source>
        <dbReference type="ARBA" id="ARBA00022519"/>
    </source>
</evidence>
<dbReference type="PROSITE" id="PS50885">
    <property type="entry name" value="HAMP"/>
    <property type="match status" value="1"/>
</dbReference>
<dbReference type="Pfam" id="PF01627">
    <property type="entry name" value="Hpt"/>
    <property type="match status" value="1"/>
</dbReference>
<keyword evidence="11" id="KW-0547">Nucleotide-binding</keyword>
<feature type="modified residue" description="4-aspartylphosphate" evidence="16">
    <location>
        <position position="676"/>
    </location>
</feature>
<dbReference type="SMART" id="SM00387">
    <property type="entry name" value="HATPase_c"/>
    <property type="match status" value="1"/>
</dbReference>
<evidence type="ECO:0000256" key="8">
    <source>
        <dbReference type="ARBA" id="ARBA00022692"/>
    </source>
</evidence>
<evidence type="ECO:0000313" key="21">
    <source>
        <dbReference type="EMBL" id="CAH0535184.1"/>
    </source>
</evidence>
<name>A0ABM8ZX24_9VIBR</name>
<dbReference type="InterPro" id="IPR001789">
    <property type="entry name" value="Sig_transdc_resp-reg_receiver"/>
</dbReference>
<evidence type="ECO:0000256" key="4">
    <source>
        <dbReference type="ARBA" id="ARBA00022475"/>
    </source>
</evidence>
<dbReference type="SUPFAM" id="SSF52172">
    <property type="entry name" value="CheY-like"/>
    <property type="match status" value="1"/>
</dbReference>
<dbReference type="PROSITE" id="PS50894">
    <property type="entry name" value="HPT"/>
    <property type="match status" value="1"/>
</dbReference>
<keyword evidence="14" id="KW-0472">Membrane</keyword>
<keyword evidence="6 16" id="KW-0597">Phosphoprotein</keyword>